<evidence type="ECO:0000313" key="2">
    <source>
        <dbReference type="Proteomes" id="UP000277204"/>
    </source>
</evidence>
<proteinExistence type="predicted"/>
<gene>
    <name evidence="1" type="ORF">SMRZ_LOCUS8348</name>
</gene>
<protein>
    <submittedName>
        <fullName evidence="1">Uncharacterized protein</fullName>
    </submittedName>
</protein>
<accession>A0A183LX23</accession>
<name>A0A183LX23_9TREM</name>
<sequence>MSDFSDSADVLSASAALTLLINLMVMLSDEFSGADLFNNSSKCSTRLPLNPTDLFAFLFLTGRSGLLLFTQRTVGANKPDPSGGGNQEEALEVDRHTLRKAHNCVTRQALTWNPQGQRKSGKLKNTLRREMEIDMKKMNKNWMELEKKAQDRVGWIMLVGGLCSIGSNRQKLEDSGVYKCFDPSNVSKECSSVCLKADERPYWHQKMKAIPEFYEFVRKPLKLACYFYVRKNSVIPLVEWIMPSGHDDLIVIHSKKLAEFSCSSIPETQRNLSGSCYSTEITILSISGSDSFDCIIRTSNHSDIAIINSFTVLQKLTDILFPYSSDTEFEAPSFELIDELRLPSEVGSGDVHSGLFSVTNEKNSLDLSTLILTNYTEFRFYLLDNLTCVSKEVFLVCHVPRTISQLEVWYLGQYDKHPRFLKVSSVNFYLFKDFISS</sequence>
<dbReference type="AlphaFoldDB" id="A0A183LX23"/>
<keyword evidence="2" id="KW-1185">Reference proteome</keyword>
<evidence type="ECO:0000313" key="1">
    <source>
        <dbReference type="EMBL" id="VDO81004.1"/>
    </source>
</evidence>
<dbReference type="EMBL" id="UZAI01003601">
    <property type="protein sequence ID" value="VDO81004.1"/>
    <property type="molecule type" value="Genomic_DNA"/>
</dbReference>
<organism evidence="1 2">
    <name type="scientific">Schistosoma margrebowiei</name>
    <dbReference type="NCBI Taxonomy" id="48269"/>
    <lineage>
        <taxon>Eukaryota</taxon>
        <taxon>Metazoa</taxon>
        <taxon>Spiralia</taxon>
        <taxon>Lophotrochozoa</taxon>
        <taxon>Platyhelminthes</taxon>
        <taxon>Trematoda</taxon>
        <taxon>Digenea</taxon>
        <taxon>Strigeidida</taxon>
        <taxon>Schistosomatoidea</taxon>
        <taxon>Schistosomatidae</taxon>
        <taxon>Schistosoma</taxon>
    </lineage>
</organism>
<dbReference type="STRING" id="48269.A0A183LX23"/>
<reference evidence="1 2" key="1">
    <citation type="submission" date="2018-11" db="EMBL/GenBank/DDBJ databases">
        <authorList>
            <consortium name="Pathogen Informatics"/>
        </authorList>
    </citation>
    <scope>NUCLEOTIDE SEQUENCE [LARGE SCALE GENOMIC DNA]</scope>
    <source>
        <strain evidence="1 2">Zambia</strain>
    </source>
</reference>
<dbReference type="Proteomes" id="UP000277204">
    <property type="component" value="Unassembled WGS sequence"/>
</dbReference>